<dbReference type="InterPro" id="IPR046341">
    <property type="entry name" value="SET_dom_sf"/>
</dbReference>
<dbReference type="OrthoDB" id="308383at2759"/>
<dbReference type="Proteomes" id="UP000799753">
    <property type="component" value="Unassembled WGS sequence"/>
</dbReference>
<evidence type="ECO:0000256" key="5">
    <source>
        <dbReference type="ARBA" id="ARBA00022691"/>
    </source>
</evidence>
<evidence type="ECO:0000256" key="4">
    <source>
        <dbReference type="ARBA" id="ARBA00022679"/>
    </source>
</evidence>
<dbReference type="PROSITE" id="PS50280">
    <property type="entry name" value="SET"/>
    <property type="match status" value="1"/>
</dbReference>
<dbReference type="GO" id="GO:0032259">
    <property type="term" value="P:methylation"/>
    <property type="evidence" value="ECO:0007669"/>
    <property type="project" value="UniProtKB-KW"/>
</dbReference>
<keyword evidence="2" id="KW-0158">Chromosome</keyword>
<dbReference type="GO" id="GO:0005694">
    <property type="term" value="C:chromosome"/>
    <property type="evidence" value="ECO:0007669"/>
    <property type="project" value="UniProtKB-SubCell"/>
</dbReference>
<accession>A0A6A6RG29</accession>
<feature type="domain" description="SET" evidence="8">
    <location>
        <begin position="147"/>
        <end position="279"/>
    </location>
</feature>
<evidence type="ECO:0000259" key="8">
    <source>
        <dbReference type="PROSITE" id="PS50280"/>
    </source>
</evidence>
<comment type="subcellular location">
    <subcellularLocation>
        <location evidence="1">Chromosome</location>
    </subcellularLocation>
</comment>
<evidence type="ECO:0000313" key="9">
    <source>
        <dbReference type="EMBL" id="KAF2634162.1"/>
    </source>
</evidence>
<name>A0A6A6RG29_9PLEO</name>
<dbReference type="SMART" id="SM00317">
    <property type="entry name" value="SET"/>
    <property type="match status" value="1"/>
</dbReference>
<keyword evidence="5" id="KW-0949">S-adenosyl-L-methionine</keyword>
<dbReference type="Pfam" id="PF00856">
    <property type="entry name" value="SET"/>
    <property type="match status" value="1"/>
</dbReference>
<dbReference type="InterPro" id="IPR050973">
    <property type="entry name" value="H3K9_Histone-Lys_N-MTase"/>
</dbReference>
<dbReference type="Gene3D" id="2.170.270.10">
    <property type="entry name" value="SET domain"/>
    <property type="match status" value="1"/>
</dbReference>
<keyword evidence="4" id="KW-0808">Transferase</keyword>
<dbReference type="EMBL" id="MU006858">
    <property type="protein sequence ID" value="KAF2634162.1"/>
    <property type="molecule type" value="Genomic_DNA"/>
</dbReference>
<dbReference type="GO" id="GO:0008168">
    <property type="term" value="F:methyltransferase activity"/>
    <property type="evidence" value="ECO:0007669"/>
    <property type="project" value="UniProtKB-KW"/>
</dbReference>
<evidence type="ECO:0000256" key="1">
    <source>
        <dbReference type="ARBA" id="ARBA00004286"/>
    </source>
</evidence>
<evidence type="ECO:0000256" key="7">
    <source>
        <dbReference type="ARBA" id="ARBA00022833"/>
    </source>
</evidence>
<reference evidence="9" key="1">
    <citation type="journal article" date="2020" name="Stud. Mycol.">
        <title>101 Dothideomycetes genomes: a test case for predicting lifestyles and emergence of pathogens.</title>
        <authorList>
            <person name="Haridas S."/>
            <person name="Albert R."/>
            <person name="Binder M."/>
            <person name="Bloem J."/>
            <person name="Labutti K."/>
            <person name="Salamov A."/>
            <person name="Andreopoulos B."/>
            <person name="Baker S."/>
            <person name="Barry K."/>
            <person name="Bills G."/>
            <person name="Bluhm B."/>
            <person name="Cannon C."/>
            <person name="Castanera R."/>
            <person name="Culley D."/>
            <person name="Daum C."/>
            <person name="Ezra D."/>
            <person name="Gonzalez J."/>
            <person name="Henrissat B."/>
            <person name="Kuo A."/>
            <person name="Liang C."/>
            <person name="Lipzen A."/>
            <person name="Lutzoni F."/>
            <person name="Magnuson J."/>
            <person name="Mondo S."/>
            <person name="Nolan M."/>
            <person name="Ohm R."/>
            <person name="Pangilinan J."/>
            <person name="Park H.-J."/>
            <person name="Ramirez L."/>
            <person name="Alfaro M."/>
            <person name="Sun H."/>
            <person name="Tritt A."/>
            <person name="Yoshinaga Y."/>
            <person name="Zwiers L.-H."/>
            <person name="Turgeon B."/>
            <person name="Goodwin S."/>
            <person name="Spatafora J."/>
            <person name="Crous P."/>
            <person name="Grigoriev I."/>
        </authorList>
    </citation>
    <scope>NUCLEOTIDE SEQUENCE</scope>
    <source>
        <strain evidence="9">CBS 473.64</strain>
    </source>
</reference>
<keyword evidence="10" id="KW-1185">Reference proteome</keyword>
<keyword evidence="7" id="KW-0862">Zinc</keyword>
<gene>
    <name evidence="9" type="ORF">P280DRAFT_318563</name>
</gene>
<proteinExistence type="predicted"/>
<evidence type="ECO:0000256" key="6">
    <source>
        <dbReference type="ARBA" id="ARBA00022723"/>
    </source>
</evidence>
<dbReference type="SUPFAM" id="SSF82199">
    <property type="entry name" value="SET domain"/>
    <property type="match status" value="1"/>
</dbReference>
<dbReference type="InterPro" id="IPR001214">
    <property type="entry name" value="SET_dom"/>
</dbReference>
<dbReference type="PANTHER" id="PTHR46223:SF3">
    <property type="entry name" value="HISTONE-LYSINE N-METHYLTRANSFERASE SET-23"/>
    <property type="match status" value="1"/>
</dbReference>
<evidence type="ECO:0000256" key="2">
    <source>
        <dbReference type="ARBA" id="ARBA00022454"/>
    </source>
</evidence>
<dbReference type="PANTHER" id="PTHR46223">
    <property type="entry name" value="HISTONE-LYSINE N-METHYLTRANSFERASE SUV39H"/>
    <property type="match status" value="1"/>
</dbReference>
<dbReference type="GO" id="GO:0046872">
    <property type="term" value="F:metal ion binding"/>
    <property type="evidence" value="ECO:0007669"/>
    <property type="project" value="UniProtKB-KW"/>
</dbReference>
<evidence type="ECO:0000256" key="3">
    <source>
        <dbReference type="ARBA" id="ARBA00022603"/>
    </source>
</evidence>
<keyword evidence="3" id="KW-0489">Methyltransferase</keyword>
<dbReference type="AlphaFoldDB" id="A0A6A6RG29"/>
<evidence type="ECO:0000313" key="10">
    <source>
        <dbReference type="Proteomes" id="UP000799753"/>
    </source>
</evidence>
<protein>
    <submittedName>
        <fullName evidence="9">SET domain-containing protein</fullName>
    </submittedName>
</protein>
<organism evidence="9 10">
    <name type="scientific">Massarina eburnea CBS 473.64</name>
    <dbReference type="NCBI Taxonomy" id="1395130"/>
    <lineage>
        <taxon>Eukaryota</taxon>
        <taxon>Fungi</taxon>
        <taxon>Dikarya</taxon>
        <taxon>Ascomycota</taxon>
        <taxon>Pezizomycotina</taxon>
        <taxon>Dothideomycetes</taxon>
        <taxon>Pleosporomycetidae</taxon>
        <taxon>Pleosporales</taxon>
        <taxon>Massarineae</taxon>
        <taxon>Massarinaceae</taxon>
        <taxon>Massarina</taxon>
    </lineage>
</organism>
<keyword evidence="6" id="KW-0479">Metal-binding</keyword>
<sequence>MKTHQDEVLATLRTFRRMIGIPGNMTEDDKRMFHEYLERLYEPGHGPIFFYVQDKYGFPRHPPTRVTTTIGAKTWNPELMTENTFDADRWVNWTQPDFYGANKRPQSLKECLGDPNPLEQCVACRSLEACTCTYKEYKRTARNGWLKCTNIQRIPDIGFFGLFAHDFITQGTILDEYSGELVPHDDTVSDDESSYWSSLPCGPRPNPANHVVDGEQVPRPHGHVAIDSRVRGSAVRFMNHSCVPNAALFEGRAGTERRLVFVEALRDIWPEEEITIDYGLDWTESMDECLCGEVECRKPGKDSMELS</sequence>